<evidence type="ECO:0000259" key="1">
    <source>
        <dbReference type="Pfam" id="PF00149"/>
    </source>
</evidence>
<dbReference type="Pfam" id="PF00149">
    <property type="entry name" value="Metallophos"/>
    <property type="match status" value="1"/>
</dbReference>
<dbReference type="InterPro" id="IPR051918">
    <property type="entry name" value="STPP_CPPED1"/>
</dbReference>
<comment type="caution">
    <text evidence="2">The sequence shown here is derived from an EMBL/GenBank/DDBJ whole genome shotgun (WGS) entry which is preliminary data.</text>
</comment>
<keyword evidence="3" id="KW-1185">Reference proteome</keyword>
<dbReference type="RefSeq" id="WP_218090190.1">
    <property type="nucleotide sequence ID" value="NZ_CAJVAS010000001.1"/>
</dbReference>
<protein>
    <submittedName>
        <fullName evidence="2">3',5'-cyclic adenosine monophosphate phosphodiesterase CpdA</fullName>
        <ecNumber evidence="2">3.1.4.53</ecNumber>
    </submittedName>
</protein>
<dbReference type="PANTHER" id="PTHR43143:SF4">
    <property type="entry name" value="CALCINEURIN-LIKE PHOSPHOESTERASE DOMAIN-CONTAINING PROTEIN"/>
    <property type="match status" value="1"/>
</dbReference>
<organism evidence="2 3">
    <name type="scientific">Paenibacillus solanacearum</name>
    <dbReference type="NCBI Taxonomy" id="2048548"/>
    <lineage>
        <taxon>Bacteria</taxon>
        <taxon>Bacillati</taxon>
        <taxon>Bacillota</taxon>
        <taxon>Bacilli</taxon>
        <taxon>Bacillales</taxon>
        <taxon>Paenibacillaceae</taxon>
        <taxon>Paenibacillus</taxon>
    </lineage>
</organism>
<sequence>MRIVVLGDYHLKEDELDWTAQCMDDIRACAPDLVVPLGDFGSNRLIGSPEGLLQSHALLTRIGAPMRAILGNHDLQRESGGKGQAHGTMERELVRLFGQSSGYGVMEESDFRLFFVSTDPQPSDSCYSVQECYVSEEQFDWLSQKLQERRGVPVIMFTHAPPIGCGLRTVPGVHVRATNAYLDQNHDAMRWYELIRHTPEIVLWFSAHYHLGHAYPDSCTTRLGTTFFTTGVHGSATRDGERLSRVIDITEHGVRVATLDHRKRSLLPDADWSFNGTPGSLISRKSKALTTPETASFPQEAPLSCVAACPLGDGEPLAQGIAQIGEDRWLVAASDGYLWEACVSAEAVLGTLHIGSPVGHVAVHRDEAAYMADNRLYRVHIHDLWRFARDNPDKRNRPFLEFENDLASIDYDVNGRMWAASGCTLYAVDADADGTDRFQQKRCVYTFPDAIVRLQASGGKLSVHTRNGVLYRWEEGRIGILEERVRAWDTDGEDRAVLKEHNDGYDLLYQRGEISAKLSLPLPYGGMADAAQIVCLGRGYAMLLIAGVASLWDAAANIRHVIDASSEVRTIAKGHVDPAGKLHFALAAAARGPHIRPQLQLWQYG</sequence>
<gene>
    <name evidence="2" type="primary">cpdA_1</name>
    <name evidence="2" type="ORF">PAESOLCIP111_00380</name>
</gene>
<dbReference type="AlphaFoldDB" id="A0A916JSL0"/>
<reference evidence="2" key="1">
    <citation type="submission" date="2021-06" db="EMBL/GenBank/DDBJ databases">
        <authorList>
            <person name="Criscuolo A."/>
        </authorList>
    </citation>
    <scope>NUCLEOTIDE SEQUENCE</scope>
    <source>
        <strain evidence="2">CIP111600</strain>
    </source>
</reference>
<dbReference type="PANTHER" id="PTHR43143">
    <property type="entry name" value="METALLOPHOSPHOESTERASE, CALCINEURIN SUPERFAMILY"/>
    <property type="match status" value="1"/>
</dbReference>
<dbReference type="EMBL" id="CAJVAS010000001">
    <property type="protein sequence ID" value="CAG7600267.1"/>
    <property type="molecule type" value="Genomic_DNA"/>
</dbReference>
<dbReference type="EC" id="3.1.4.53" evidence="2"/>
<name>A0A916JSL0_9BACL</name>
<dbReference type="InterPro" id="IPR004843">
    <property type="entry name" value="Calcineurin-like_PHP"/>
</dbReference>
<accession>A0A916JSL0</accession>
<dbReference type="Proteomes" id="UP000693672">
    <property type="component" value="Unassembled WGS sequence"/>
</dbReference>
<evidence type="ECO:0000313" key="3">
    <source>
        <dbReference type="Proteomes" id="UP000693672"/>
    </source>
</evidence>
<dbReference type="GO" id="GO:0004115">
    <property type="term" value="F:3',5'-cyclic-AMP phosphodiesterase activity"/>
    <property type="evidence" value="ECO:0007669"/>
    <property type="project" value="UniProtKB-EC"/>
</dbReference>
<keyword evidence="2" id="KW-0378">Hydrolase</keyword>
<proteinExistence type="predicted"/>
<evidence type="ECO:0000313" key="2">
    <source>
        <dbReference type="EMBL" id="CAG7600267.1"/>
    </source>
</evidence>
<feature type="domain" description="Calcineurin-like phosphoesterase" evidence="1">
    <location>
        <begin position="1"/>
        <end position="210"/>
    </location>
</feature>